<comment type="caution">
    <text evidence="1">The sequence shown here is derived from an EMBL/GenBank/DDBJ whole genome shotgun (WGS) entry which is preliminary data.</text>
</comment>
<evidence type="ECO:0000313" key="2">
    <source>
        <dbReference type="Proteomes" id="UP000006001"/>
    </source>
</evidence>
<dbReference type="Proteomes" id="UP000006001">
    <property type="component" value="Unassembled WGS sequence"/>
</dbReference>
<dbReference type="STRING" id="649764.HMPREF0762_01702"/>
<protein>
    <submittedName>
        <fullName evidence="1">Uncharacterized protein</fullName>
    </submittedName>
</protein>
<evidence type="ECO:0000313" key="1">
    <source>
        <dbReference type="EMBL" id="EEZ60894.1"/>
    </source>
</evidence>
<gene>
    <name evidence="1" type="ORF">HMPREF0762_01702</name>
</gene>
<sequence length="119" mass="13758">MRGRKASRVVSGVSHDRYRALRRFATTPSCAVANVRIFLTGVYVYAIRLLLVDRFPHDGFVTFRRQGVGIVCARRREEYIRIPSLLAFKLFAATDRKACFAMRHRSGARPRMRLSMRQP</sequence>
<organism evidence="1 2">
    <name type="scientific">Slackia exigua (strain ATCC 700122 / DSM 15923 / CIP 105133 / JCM 11022 / KCTC 5966 / S-7)</name>
    <dbReference type="NCBI Taxonomy" id="649764"/>
    <lineage>
        <taxon>Bacteria</taxon>
        <taxon>Bacillati</taxon>
        <taxon>Actinomycetota</taxon>
        <taxon>Coriobacteriia</taxon>
        <taxon>Eggerthellales</taxon>
        <taxon>Eggerthellaceae</taxon>
        <taxon>Slackia</taxon>
    </lineage>
</organism>
<reference evidence="1" key="1">
    <citation type="submission" date="2009-10" db="EMBL/GenBank/DDBJ databases">
        <authorList>
            <person name="Weinstock G."/>
            <person name="Sodergren E."/>
            <person name="Clifton S."/>
            <person name="Fulton L."/>
            <person name="Fulton B."/>
            <person name="Courtney L."/>
            <person name="Fronick C."/>
            <person name="Harrison M."/>
            <person name="Strong C."/>
            <person name="Farmer C."/>
            <person name="Delahaunty K."/>
            <person name="Markovic C."/>
            <person name="Hall O."/>
            <person name="Minx P."/>
            <person name="Tomlinson C."/>
            <person name="Mitreva M."/>
            <person name="Nelson J."/>
            <person name="Hou S."/>
            <person name="Wollam A."/>
            <person name="Pepin K.H."/>
            <person name="Johnson M."/>
            <person name="Bhonagiri V."/>
            <person name="Nash W.E."/>
            <person name="Warren W."/>
            <person name="Chinwalla A."/>
            <person name="Mardis E.R."/>
            <person name="Wilson R.K."/>
        </authorList>
    </citation>
    <scope>NUCLEOTIDE SEQUENCE [LARGE SCALE GENOMIC DNA]</scope>
    <source>
        <strain evidence="1">ATCC 700122</strain>
    </source>
</reference>
<keyword evidence="2" id="KW-1185">Reference proteome</keyword>
<dbReference type="AlphaFoldDB" id="D0WIM7"/>
<proteinExistence type="predicted"/>
<accession>D0WIM7</accession>
<dbReference type="HOGENOM" id="CLU_2318588_0_0_11"/>
<name>D0WIM7_SLAES</name>
<dbReference type="EMBL" id="ACUX02000016">
    <property type="protein sequence ID" value="EEZ60894.1"/>
    <property type="molecule type" value="Genomic_DNA"/>
</dbReference>